<dbReference type="InterPro" id="IPR008949">
    <property type="entry name" value="Isoprenoid_synthase_dom_sf"/>
</dbReference>
<dbReference type="GO" id="GO:0008299">
    <property type="term" value="P:isoprenoid biosynthetic process"/>
    <property type="evidence" value="ECO:0007669"/>
    <property type="project" value="InterPro"/>
</dbReference>
<dbReference type="GO" id="GO:0004659">
    <property type="term" value="F:prenyltransferase activity"/>
    <property type="evidence" value="ECO:0007669"/>
    <property type="project" value="InterPro"/>
</dbReference>
<dbReference type="InterPro" id="IPR033749">
    <property type="entry name" value="Polyprenyl_synt_CS"/>
</dbReference>
<dbReference type="AlphaFoldDB" id="A0A3T1D5B2"/>
<evidence type="ECO:0000256" key="3">
    <source>
        <dbReference type="ARBA" id="ARBA00022679"/>
    </source>
</evidence>
<dbReference type="InterPro" id="IPR000092">
    <property type="entry name" value="Polyprenyl_synt"/>
</dbReference>
<gene>
    <name evidence="7" type="primary">hepT</name>
    <name evidence="7" type="ORF">KCTCHS21_25980</name>
</gene>
<dbReference type="PROSITE" id="PS00723">
    <property type="entry name" value="POLYPRENYL_SYNTHASE_1"/>
    <property type="match status" value="1"/>
</dbReference>
<dbReference type="PROSITE" id="PS00444">
    <property type="entry name" value="POLYPRENYL_SYNTHASE_2"/>
    <property type="match status" value="1"/>
</dbReference>
<dbReference type="KEGG" id="cohn:KCTCHS21_25980"/>
<dbReference type="EMBL" id="AP019400">
    <property type="protein sequence ID" value="BBI33199.1"/>
    <property type="molecule type" value="Genomic_DNA"/>
</dbReference>
<dbReference type="PANTHER" id="PTHR12001:SF69">
    <property type="entry name" value="ALL TRANS-POLYPRENYL-DIPHOSPHATE SYNTHASE PDSS1"/>
    <property type="match status" value="1"/>
</dbReference>
<accession>A0A3T1D5B2</accession>
<evidence type="ECO:0000256" key="2">
    <source>
        <dbReference type="ARBA" id="ARBA00006706"/>
    </source>
</evidence>
<dbReference type="Pfam" id="PF00348">
    <property type="entry name" value="polyprenyl_synt"/>
    <property type="match status" value="1"/>
</dbReference>
<evidence type="ECO:0000256" key="5">
    <source>
        <dbReference type="ARBA" id="ARBA00022842"/>
    </source>
</evidence>
<evidence type="ECO:0000256" key="6">
    <source>
        <dbReference type="RuleBase" id="RU004466"/>
    </source>
</evidence>
<dbReference type="SUPFAM" id="SSF48576">
    <property type="entry name" value="Terpenoid synthases"/>
    <property type="match status" value="1"/>
</dbReference>
<keyword evidence="4" id="KW-0479">Metal-binding</keyword>
<proteinExistence type="inferred from homology"/>
<dbReference type="SFLD" id="SFLDS00005">
    <property type="entry name" value="Isoprenoid_Synthase_Type_I"/>
    <property type="match status" value="1"/>
</dbReference>
<dbReference type="Gene3D" id="1.10.600.10">
    <property type="entry name" value="Farnesyl Diphosphate Synthase"/>
    <property type="match status" value="1"/>
</dbReference>
<evidence type="ECO:0000256" key="4">
    <source>
        <dbReference type="ARBA" id="ARBA00022723"/>
    </source>
</evidence>
<comment type="similarity">
    <text evidence="2 6">Belongs to the FPP/GGPP synthase family.</text>
</comment>
<comment type="cofactor">
    <cofactor evidence="1">
        <name>Mg(2+)</name>
        <dbReference type="ChEBI" id="CHEBI:18420"/>
    </cofactor>
</comment>
<dbReference type="CDD" id="cd00685">
    <property type="entry name" value="Trans_IPPS_HT"/>
    <property type="match status" value="1"/>
</dbReference>
<keyword evidence="3 6" id="KW-0808">Transferase</keyword>
<name>A0A3T1D5B2_9BACL</name>
<dbReference type="Proteomes" id="UP000289856">
    <property type="component" value="Chromosome"/>
</dbReference>
<evidence type="ECO:0000313" key="7">
    <source>
        <dbReference type="EMBL" id="BBI33199.1"/>
    </source>
</evidence>
<evidence type="ECO:0000256" key="1">
    <source>
        <dbReference type="ARBA" id="ARBA00001946"/>
    </source>
</evidence>
<organism evidence="7 8">
    <name type="scientific">Cohnella abietis</name>
    <dbReference type="NCBI Taxonomy" id="2507935"/>
    <lineage>
        <taxon>Bacteria</taxon>
        <taxon>Bacillati</taxon>
        <taxon>Bacillota</taxon>
        <taxon>Bacilli</taxon>
        <taxon>Bacillales</taxon>
        <taxon>Paenibacillaceae</taxon>
        <taxon>Cohnella</taxon>
    </lineage>
</organism>
<dbReference type="GO" id="GO:0046872">
    <property type="term" value="F:metal ion binding"/>
    <property type="evidence" value="ECO:0007669"/>
    <property type="project" value="UniProtKB-KW"/>
</dbReference>
<protein>
    <submittedName>
        <fullName evidence="7">Heptaprenyl diphosphate synthase component 2</fullName>
    </submittedName>
</protein>
<reference evidence="7 8" key="1">
    <citation type="submission" date="2019-01" db="EMBL/GenBank/DDBJ databases">
        <title>Complete genome sequence of Cohnella hallensis HS21 isolated from Korean fir (Abies koreana) rhizospheric soil.</title>
        <authorList>
            <person name="Jiang L."/>
            <person name="Kang S.W."/>
            <person name="Kim S."/>
            <person name="Jung J."/>
            <person name="Kim C.Y."/>
            <person name="Kim D.H."/>
            <person name="Kim S.W."/>
            <person name="Lee J."/>
        </authorList>
    </citation>
    <scope>NUCLEOTIDE SEQUENCE [LARGE SCALE GENOMIC DNA]</scope>
    <source>
        <strain evidence="7 8">HS21</strain>
    </source>
</reference>
<dbReference type="PANTHER" id="PTHR12001">
    <property type="entry name" value="GERANYLGERANYL PYROPHOSPHATE SYNTHASE"/>
    <property type="match status" value="1"/>
</dbReference>
<keyword evidence="8" id="KW-1185">Reference proteome</keyword>
<evidence type="ECO:0000313" key="8">
    <source>
        <dbReference type="Proteomes" id="UP000289856"/>
    </source>
</evidence>
<keyword evidence="5" id="KW-0460">Magnesium</keyword>
<sequence length="336" mass="37124">MFPITYQSTGEFMKLMQLYAAMKSDLQAIEDQMAITVASDLPTLSEASLHLLKAGGKRIRPIFVLLSGKFGTYSVETLKRVAVPLELIHMATLVHDDVIDDANIRRGQLTVKSKWDNRIAMYTGDYIYAKALTVITELDKPRIHQVLSGSIVQMVIGEMEQIRDFFNVDQSVRNYLLRIRRKTALLIAISCQLGALATDAPPRASHALYRFGYNVGMAFQITDDLLDLCGTEKAIGKPPGSDLRQGNITLPVLYALQDASIKDKLLEEIELIKISEGVANSAAAVKLVRSSSGIKKAEEMASRYIAKALKALEGLPDIPAKRNLADIARIVAKRSY</sequence>